<evidence type="ECO:0000313" key="5">
    <source>
        <dbReference type="Proteomes" id="UP000199707"/>
    </source>
</evidence>
<dbReference type="Proteomes" id="UP000199707">
    <property type="component" value="Unassembled WGS sequence"/>
</dbReference>
<organism evidence="4 5">
    <name type="scientific">Mycolicibacterium fluoranthenivorans</name>
    <dbReference type="NCBI Taxonomy" id="258505"/>
    <lineage>
        <taxon>Bacteria</taxon>
        <taxon>Bacillati</taxon>
        <taxon>Actinomycetota</taxon>
        <taxon>Actinomycetes</taxon>
        <taxon>Mycobacteriales</taxon>
        <taxon>Mycobacteriaceae</taxon>
        <taxon>Mycolicibacterium</taxon>
    </lineage>
</organism>
<evidence type="ECO:0000259" key="3">
    <source>
        <dbReference type="Pfam" id="PF24092"/>
    </source>
</evidence>
<feature type="signal peptide" evidence="1">
    <location>
        <begin position="1"/>
        <end position="29"/>
    </location>
</feature>
<evidence type="ECO:0000313" key="4">
    <source>
        <dbReference type="EMBL" id="SCX24107.1"/>
    </source>
</evidence>
<feature type="domain" description="DUF7373" evidence="2">
    <location>
        <begin position="69"/>
        <end position="267"/>
    </location>
</feature>
<accession>A0A1G4WJF2</accession>
<evidence type="ECO:0000259" key="2">
    <source>
        <dbReference type="Pfam" id="PF24088"/>
    </source>
</evidence>
<evidence type="ECO:0000256" key="1">
    <source>
        <dbReference type="SAM" id="SignalP"/>
    </source>
</evidence>
<name>A0A1G4WJF2_9MYCO</name>
<gene>
    <name evidence="4" type="ORF">SAMN02799620_03592</name>
</gene>
<dbReference type="STRING" id="1502745.SAMN02799620_03592"/>
<dbReference type="EMBL" id="FMUB01000007">
    <property type="protein sequence ID" value="SCX24107.1"/>
    <property type="molecule type" value="Genomic_DNA"/>
</dbReference>
<evidence type="ECO:0008006" key="6">
    <source>
        <dbReference type="Google" id="ProtNLM"/>
    </source>
</evidence>
<reference evidence="5" key="1">
    <citation type="submission" date="2016-10" db="EMBL/GenBank/DDBJ databases">
        <authorList>
            <person name="Varghese N."/>
            <person name="Submissions S."/>
        </authorList>
    </citation>
    <scope>NUCLEOTIDE SEQUENCE [LARGE SCALE GENOMIC DNA]</scope>
    <source>
        <strain evidence="5">UNC267MFSha1.1M11</strain>
    </source>
</reference>
<dbReference type="Pfam" id="PF24092">
    <property type="entry name" value="DUF7373_C"/>
    <property type="match status" value="1"/>
</dbReference>
<dbReference type="Pfam" id="PF24088">
    <property type="entry name" value="DUF7373"/>
    <property type="match status" value="1"/>
</dbReference>
<proteinExistence type="predicted"/>
<sequence>MTTPDALRRLTKHGLTLAAVVLLAACSHANEGPAAPSSVAAPTASALPVISPDQLNVGNYLSAPRPVLGAAGSVEAGAAAEARRMAEYVIGPWDVDASLIDPYLGTYYVMDTPAVLAQLGPEAIAEAAQSHGFVGGFASARKSDQAVLVNAVLRFPDPAAAAAAAGAMADAAAASPIRGVRPERTPIPGHPEATAVSYPFTPEGSDHPWTVVRSFNPHGTFVLTQLTQTSAGPDAATGLVAKAIATQGPVIDGFTPTDVAALAQIPLDPTGLLARTVLVTGEVKPTKNSVYPARAAMHFQSDPVASKKLFADTGVTAVAMGQANVYQSRDSQTAQAITKGFDNEVLLQGAKPADQVPALPQSHCAARPKGFYCVAPAGQYAIEANGVGLPETQQLVAAQYVLLTQK</sequence>
<feature type="chain" id="PRO_5039499089" description="Lipoprotein" evidence="1">
    <location>
        <begin position="30"/>
        <end position="406"/>
    </location>
</feature>
<dbReference type="InterPro" id="IPR055797">
    <property type="entry name" value="DUF7373"/>
</dbReference>
<dbReference type="InterPro" id="IPR056463">
    <property type="entry name" value="DUF7373_C"/>
</dbReference>
<protein>
    <recommendedName>
        <fullName evidence="6">Lipoprotein</fullName>
    </recommendedName>
</protein>
<dbReference type="RefSeq" id="WP_090359287.1">
    <property type="nucleotide sequence ID" value="NZ_FMUB01000007.1"/>
</dbReference>
<keyword evidence="1" id="KW-0732">Signal</keyword>
<feature type="domain" description="DUF7373" evidence="3">
    <location>
        <begin position="272"/>
        <end position="405"/>
    </location>
</feature>
<dbReference type="AlphaFoldDB" id="A0A1G4WJF2"/>